<dbReference type="AlphaFoldDB" id="A0A1E5T3T0"/>
<dbReference type="Gene3D" id="3.30.70.2450">
    <property type="match status" value="1"/>
</dbReference>
<dbReference type="PANTHER" id="PTHR43004">
    <property type="entry name" value="TRK SYSTEM POTASSIUM UPTAKE PROTEIN"/>
    <property type="match status" value="1"/>
</dbReference>
<dbReference type="Gene3D" id="3.40.30.120">
    <property type="match status" value="1"/>
</dbReference>
<dbReference type="InterPro" id="IPR021233">
    <property type="entry name" value="DUF2783"/>
</dbReference>
<dbReference type="Gene3D" id="3.50.50.60">
    <property type="entry name" value="FAD/NAD(P)-binding domain"/>
    <property type="match status" value="1"/>
</dbReference>
<feature type="domain" description="FAD-binding" evidence="4">
    <location>
        <begin position="30"/>
        <end position="369"/>
    </location>
</feature>
<dbReference type="EMBL" id="MDJD01000050">
    <property type="protein sequence ID" value="OEK06006.1"/>
    <property type="molecule type" value="Genomic_DNA"/>
</dbReference>
<keyword evidence="2" id="KW-0285">Flavoprotein</keyword>
<dbReference type="PRINTS" id="PR00420">
    <property type="entry name" value="RNGMNOXGNASE"/>
</dbReference>
<dbReference type="Pfam" id="PF01494">
    <property type="entry name" value="FAD_binding_3"/>
    <property type="match status" value="1"/>
</dbReference>
<proteinExistence type="predicted"/>
<evidence type="ECO:0000256" key="1">
    <source>
        <dbReference type="ARBA" id="ARBA00001974"/>
    </source>
</evidence>
<comment type="cofactor">
    <cofactor evidence="1">
        <name>FAD</name>
        <dbReference type="ChEBI" id="CHEBI:57692"/>
    </cofactor>
</comment>
<dbReference type="Proteomes" id="UP000095713">
    <property type="component" value="Unassembled WGS sequence"/>
</dbReference>
<keyword evidence="6" id="KW-1185">Reference proteome</keyword>
<name>A0A1E5T3T0_9FLAO</name>
<organism evidence="5 6">
    <name type="scientific">Flavivirga aquatica</name>
    <dbReference type="NCBI Taxonomy" id="1849968"/>
    <lineage>
        <taxon>Bacteria</taxon>
        <taxon>Pseudomonadati</taxon>
        <taxon>Bacteroidota</taxon>
        <taxon>Flavobacteriia</taxon>
        <taxon>Flavobacteriales</taxon>
        <taxon>Flavobacteriaceae</taxon>
        <taxon>Flavivirga</taxon>
    </lineage>
</organism>
<protein>
    <recommendedName>
        <fullName evidence="4">FAD-binding domain-containing protein</fullName>
    </recommendedName>
</protein>
<dbReference type="RefSeq" id="WP_069831096.1">
    <property type="nucleotide sequence ID" value="NZ_MDJD01000050.1"/>
</dbReference>
<comment type="caution">
    <text evidence="5">The sequence shown here is derived from an EMBL/GenBank/DDBJ whole genome shotgun (WGS) entry which is preliminary data.</text>
</comment>
<dbReference type="GO" id="GO:0071949">
    <property type="term" value="F:FAD binding"/>
    <property type="evidence" value="ECO:0007669"/>
    <property type="project" value="InterPro"/>
</dbReference>
<evidence type="ECO:0000256" key="2">
    <source>
        <dbReference type="ARBA" id="ARBA00022630"/>
    </source>
</evidence>
<dbReference type="InterPro" id="IPR036188">
    <property type="entry name" value="FAD/NAD-bd_sf"/>
</dbReference>
<accession>A0A1E5T3T0</accession>
<dbReference type="InterPro" id="IPR050641">
    <property type="entry name" value="RIFMO-like"/>
</dbReference>
<keyword evidence="3" id="KW-0274">FAD</keyword>
<gene>
    <name evidence="5" type="ORF">A8C32_19445</name>
</gene>
<dbReference type="InterPro" id="IPR002938">
    <property type="entry name" value="FAD-bd"/>
</dbReference>
<evidence type="ECO:0000313" key="6">
    <source>
        <dbReference type="Proteomes" id="UP000095713"/>
    </source>
</evidence>
<dbReference type="Pfam" id="PF10932">
    <property type="entry name" value="DUF2783"/>
    <property type="match status" value="1"/>
</dbReference>
<dbReference type="SUPFAM" id="SSF51905">
    <property type="entry name" value="FAD/NAD(P)-binding domain"/>
    <property type="match status" value="1"/>
</dbReference>
<dbReference type="STRING" id="1849968.A8C32_19445"/>
<dbReference type="PANTHER" id="PTHR43004:SF19">
    <property type="entry name" value="BINDING MONOOXYGENASE, PUTATIVE (JCVI)-RELATED"/>
    <property type="match status" value="1"/>
</dbReference>
<evidence type="ECO:0000259" key="4">
    <source>
        <dbReference type="Pfam" id="PF01494"/>
    </source>
</evidence>
<sequence length="627" mass="71448">MKWVIPKTYTNPIYPLKQVSDMNSNTPTKHQVAIIGAGPVGLTTALDLANRGISSVVFSKENSVSVGSRALCFSKKCLEIIHRINPDAVSRMIDKGITWNLGKVFYKDDEVYKFNLLPEEGHKIPAFINLQQYYFEEYLAEEAHNNPLIDLRWQSKANFIAQDEEKVTLKIETEEGNYNIEAEYLLACDGVHSPTRNTMNLPFEGELFEENFLIADITMENDFPTERWFWFDPPFNKGYSALLHKEPDGVWRIDLQLGREGIDKAKELDQERIKARLRKMLGDDCKFELEWTSIYNFRCMRMDSLIHDRVLFAGDSAHQVSPFGARGANGGVQDSDNLSWKLAYVIKGLAPKSLLNTYQEERSPAADENIYHSSNATDFISPKSKISTVFRNQTLDLAKDHLFAQKLVNSGRLSNAFKYLDSSLTSTDNPSDDWQAGLQPGYSFNDVTLKKHGKTTHLIDELGNDFTLIVYGEIPVDVIDLTDIFNVKIVVISDTQNYSDLVDSNEHFKNRYDAQKGSWYLLRPDHYIASRGKVLDNKRIKKAILKATNNSEDYSKSNIKDMNPQHQKDDMYKALIEAHEGLTEEESHKLNAKLILLLMDKTEAVSEWNTIINSAKAIKENNVLIES</sequence>
<dbReference type="OrthoDB" id="9766816at2"/>
<evidence type="ECO:0000256" key="3">
    <source>
        <dbReference type="ARBA" id="ARBA00022827"/>
    </source>
</evidence>
<evidence type="ECO:0000313" key="5">
    <source>
        <dbReference type="EMBL" id="OEK06006.1"/>
    </source>
</evidence>
<dbReference type="NCBIfam" id="NF006002">
    <property type="entry name" value="PRK08132.1"/>
    <property type="match status" value="1"/>
</dbReference>
<reference evidence="5 6" key="1">
    <citation type="submission" date="2016-05" db="EMBL/GenBank/DDBJ databases">
        <title>Draft Genome Sequence of Algibacter sp. Strain SK-16 Isolated from the Surface Water of Aburatsubo Inlet.</title>
        <authorList>
            <person name="Wong S.-K."/>
            <person name="Yoshizawa S."/>
            <person name="Nakajima Y."/>
            <person name="Ogura Y."/>
            <person name="Tetsuya H."/>
            <person name="Hamasaki K."/>
        </authorList>
    </citation>
    <scope>NUCLEOTIDE SEQUENCE [LARGE SCALE GENOMIC DNA]</scope>
    <source>
        <strain evidence="5 6">SK-16</strain>
    </source>
</reference>
<dbReference type="GO" id="GO:0016709">
    <property type="term" value="F:oxidoreductase activity, acting on paired donors, with incorporation or reduction of molecular oxygen, NAD(P)H as one donor, and incorporation of one atom of oxygen"/>
    <property type="evidence" value="ECO:0007669"/>
    <property type="project" value="UniProtKB-ARBA"/>
</dbReference>